<dbReference type="EMBL" id="JBFTWV010000097">
    <property type="protein sequence ID" value="KAL2787429.1"/>
    <property type="molecule type" value="Genomic_DNA"/>
</dbReference>
<protein>
    <recommendedName>
        <fullName evidence="4">Peptidase M61 catalytic domain-containing protein</fullName>
    </recommendedName>
</protein>
<keyword evidence="1" id="KW-0732">Signal</keyword>
<comment type="caution">
    <text evidence="2">The sequence shown here is derived from an EMBL/GenBank/DDBJ whole genome shotgun (WGS) entry which is preliminary data.</text>
</comment>
<evidence type="ECO:0008006" key="4">
    <source>
        <dbReference type="Google" id="ProtNLM"/>
    </source>
</evidence>
<feature type="signal peptide" evidence="1">
    <location>
        <begin position="1"/>
        <end position="16"/>
    </location>
</feature>
<proteinExistence type="predicted"/>
<name>A0ABR4FW11_9EURO</name>
<dbReference type="Proteomes" id="UP001610563">
    <property type="component" value="Unassembled WGS sequence"/>
</dbReference>
<evidence type="ECO:0000256" key="1">
    <source>
        <dbReference type="SAM" id="SignalP"/>
    </source>
</evidence>
<evidence type="ECO:0000313" key="2">
    <source>
        <dbReference type="EMBL" id="KAL2787429.1"/>
    </source>
</evidence>
<keyword evidence="3" id="KW-1185">Reference proteome</keyword>
<sequence length="506" mass="55661">MRCALLLFSLAFGANALRPPVDTPRVVNITITPVVTHGIISGLLGEYILHYATEANETLVDIPLTLASSATAGYNTSTLTAKDHHGKLKLLTSEGTDADGQPTRYFRTTRATKGPVTVRFTAEPVTDFPARVGSLFDLRQQGRNNGGGIIGSMWAFLPGTASRTLGYEFSLRWDLKRAPRGTTAAWTWGEGSGPFYRSGTRDDILYTYFAVGRLNRYPKPSASTTTSASPKSEFGMYWIEDPPFNTTELGTFIDEFFNVSTAFWQDESNQPYRVFIRRNTEYGGGGTALTRSFTFGWNPANATDQESLRLLISHEMTHNWAQMPGASALISRWAEGIAEFHSLRLLWRSGLLSTALYLQEMNSRLASYYGNSYVNETDTEAYDEAWSARDAQRIPYGRGLIELANLDAAMRNQSLTLDNLTHDMRQLCVSSASACTPASWVNVTAGYLGPSAVTEYNRVTSGKPLLVLVAGSLGPCFDVVRTETQPETWAWQAKSGVNISSEACVI</sequence>
<evidence type="ECO:0000313" key="3">
    <source>
        <dbReference type="Proteomes" id="UP001610563"/>
    </source>
</evidence>
<feature type="chain" id="PRO_5047365127" description="Peptidase M61 catalytic domain-containing protein" evidence="1">
    <location>
        <begin position="17"/>
        <end position="506"/>
    </location>
</feature>
<gene>
    <name evidence="2" type="ORF">BJX66DRAFT_285282</name>
</gene>
<accession>A0ABR4FW11</accession>
<organism evidence="2 3">
    <name type="scientific">Aspergillus keveii</name>
    <dbReference type="NCBI Taxonomy" id="714993"/>
    <lineage>
        <taxon>Eukaryota</taxon>
        <taxon>Fungi</taxon>
        <taxon>Dikarya</taxon>
        <taxon>Ascomycota</taxon>
        <taxon>Pezizomycotina</taxon>
        <taxon>Eurotiomycetes</taxon>
        <taxon>Eurotiomycetidae</taxon>
        <taxon>Eurotiales</taxon>
        <taxon>Aspergillaceae</taxon>
        <taxon>Aspergillus</taxon>
        <taxon>Aspergillus subgen. Nidulantes</taxon>
    </lineage>
</organism>
<reference evidence="2 3" key="1">
    <citation type="submission" date="2024-07" db="EMBL/GenBank/DDBJ databases">
        <title>Section-level genome sequencing and comparative genomics of Aspergillus sections Usti and Cavernicolus.</title>
        <authorList>
            <consortium name="Lawrence Berkeley National Laboratory"/>
            <person name="Nybo J.L."/>
            <person name="Vesth T.C."/>
            <person name="Theobald S."/>
            <person name="Frisvad J.C."/>
            <person name="Larsen T.O."/>
            <person name="Kjaerboelling I."/>
            <person name="Rothschild-Mancinelli K."/>
            <person name="Lyhne E.K."/>
            <person name="Kogle M.E."/>
            <person name="Barry K."/>
            <person name="Clum A."/>
            <person name="Na H."/>
            <person name="Ledsgaard L."/>
            <person name="Lin J."/>
            <person name="Lipzen A."/>
            <person name="Kuo A."/>
            <person name="Riley R."/>
            <person name="Mondo S."/>
            <person name="Labutti K."/>
            <person name="Haridas S."/>
            <person name="Pangalinan J."/>
            <person name="Salamov A.A."/>
            <person name="Simmons B.A."/>
            <person name="Magnuson J.K."/>
            <person name="Chen J."/>
            <person name="Drula E."/>
            <person name="Henrissat B."/>
            <person name="Wiebenga A."/>
            <person name="Lubbers R.J."/>
            <person name="Gomes A.C."/>
            <person name="Makela M.R."/>
            <person name="Stajich J."/>
            <person name="Grigoriev I.V."/>
            <person name="Mortensen U.H."/>
            <person name="De Vries R.P."/>
            <person name="Baker S.E."/>
            <person name="Andersen M.R."/>
        </authorList>
    </citation>
    <scope>NUCLEOTIDE SEQUENCE [LARGE SCALE GENOMIC DNA]</scope>
    <source>
        <strain evidence="2 3">CBS 209.92</strain>
    </source>
</reference>